<feature type="transmembrane region" description="Helical" evidence="1">
    <location>
        <begin position="313"/>
        <end position="332"/>
    </location>
</feature>
<evidence type="ECO:0000256" key="1">
    <source>
        <dbReference type="SAM" id="Phobius"/>
    </source>
</evidence>
<dbReference type="AlphaFoldDB" id="A0A7E4W7S5"/>
<name>A0A7E4W7S5_PANRE</name>
<accession>A0A7E4W7S5</accession>
<organism evidence="2 3">
    <name type="scientific">Panagrellus redivivus</name>
    <name type="common">Microworm</name>
    <dbReference type="NCBI Taxonomy" id="6233"/>
    <lineage>
        <taxon>Eukaryota</taxon>
        <taxon>Metazoa</taxon>
        <taxon>Ecdysozoa</taxon>
        <taxon>Nematoda</taxon>
        <taxon>Chromadorea</taxon>
        <taxon>Rhabditida</taxon>
        <taxon>Tylenchina</taxon>
        <taxon>Panagrolaimomorpha</taxon>
        <taxon>Panagrolaimoidea</taxon>
        <taxon>Panagrolaimidae</taxon>
        <taxon>Panagrellus</taxon>
    </lineage>
</organism>
<dbReference type="WBParaSite" id="Pan_g7634.t1">
    <property type="protein sequence ID" value="Pan_g7634.t1"/>
    <property type="gene ID" value="Pan_g7634"/>
</dbReference>
<keyword evidence="1" id="KW-1133">Transmembrane helix</keyword>
<keyword evidence="1" id="KW-0812">Transmembrane</keyword>
<protein>
    <submittedName>
        <fullName evidence="3">Longin domain-containing protein</fullName>
    </submittedName>
</protein>
<evidence type="ECO:0000313" key="2">
    <source>
        <dbReference type="Proteomes" id="UP000492821"/>
    </source>
</evidence>
<keyword evidence="2" id="KW-1185">Reference proteome</keyword>
<reference evidence="2" key="1">
    <citation type="journal article" date="2013" name="Genetics">
        <title>The draft genome and transcriptome of Panagrellus redivivus are shaped by the harsh demands of a free-living lifestyle.</title>
        <authorList>
            <person name="Srinivasan J."/>
            <person name="Dillman A.R."/>
            <person name="Macchietto M.G."/>
            <person name="Heikkinen L."/>
            <person name="Lakso M."/>
            <person name="Fracchia K.M."/>
            <person name="Antoshechkin I."/>
            <person name="Mortazavi A."/>
            <person name="Wong G."/>
            <person name="Sternberg P.W."/>
        </authorList>
    </citation>
    <scope>NUCLEOTIDE SEQUENCE [LARGE SCALE GENOMIC DNA]</scope>
    <source>
        <strain evidence="2">MT8872</strain>
    </source>
</reference>
<proteinExistence type="predicted"/>
<keyword evidence="1" id="KW-0472">Membrane</keyword>
<reference evidence="3" key="2">
    <citation type="submission" date="2020-10" db="UniProtKB">
        <authorList>
            <consortium name="WormBaseParasite"/>
        </authorList>
    </citation>
    <scope>IDENTIFICATION</scope>
</reference>
<sequence length="338" mass="39174">MDCEADRNLTIESSMDTSIGSDNSFNNFNVCVNKAVRTFWDHEVYRICDFDVLGNPFAIVLKKRFAHYAVVVFTNLHTEQKIDSTMWFFRDKAEKWIQKERNKLIGNTETEKVVNLICYNAHQYKEKLMLPTNHIADTFEGKFAEFVEKCVLCSFRGEELYRRYGTTVAGQHFCFVVSKTYYYIVLIVLEPNDHPIVDQKIEMYSRTIHLLNMTQQKKIDSFVAEKTKQLATKQNIFLSNDWTLGKYKYTLKTNPSKTLKRNLRRGDHLRRNLKVACLNPTHHDGIYLGEGQVAHYTTDNTAGISLSKNGSDLPGLLMLLATTSLFLLIWLIEDTSYN</sequence>
<dbReference type="Proteomes" id="UP000492821">
    <property type="component" value="Unassembled WGS sequence"/>
</dbReference>
<evidence type="ECO:0000313" key="3">
    <source>
        <dbReference type="WBParaSite" id="Pan_g7634.t1"/>
    </source>
</evidence>